<reference evidence="1" key="1">
    <citation type="journal article" date="2022" name="Int. J. Mol. Sci.">
        <title>Draft Genome of Tanacetum Coccineum: Genomic Comparison of Closely Related Tanacetum-Family Plants.</title>
        <authorList>
            <person name="Yamashiro T."/>
            <person name="Shiraishi A."/>
            <person name="Nakayama K."/>
            <person name="Satake H."/>
        </authorList>
    </citation>
    <scope>NUCLEOTIDE SEQUENCE</scope>
</reference>
<reference evidence="1" key="2">
    <citation type="submission" date="2022-01" db="EMBL/GenBank/DDBJ databases">
        <authorList>
            <person name="Yamashiro T."/>
            <person name="Shiraishi A."/>
            <person name="Satake H."/>
            <person name="Nakayama K."/>
        </authorList>
    </citation>
    <scope>NUCLEOTIDE SEQUENCE</scope>
</reference>
<proteinExistence type="predicted"/>
<evidence type="ECO:0000313" key="1">
    <source>
        <dbReference type="EMBL" id="GJT63989.1"/>
    </source>
</evidence>
<accession>A0ABQ5FLE3</accession>
<organism evidence="1 2">
    <name type="scientific">Tanacetum coccineum</name>
    <dbReference type="NCBI Taxonomy" id="301880"/>
    <lineage>
        <taxon>Eukaryota</taxon>
        <taxon>Viridiplantae</taxon>
        <taxon>Streptophyta</taxon>
        <taxon>Embryophyta</taxon>
        <taxon>Tracheophyta</taxon>
        <taxon>Spermatophyta</taxon>
        <taxon>Magnoliopsida</taxon>
        <taxon>eudicotyledons</taxon>
        <taxon>Gunneridae</taxon>
        <taxon>Pentapetalae</taxon>
        <taxon>asterids</taxon>
        <taxon>campanulids</taxon>
        <taxon>Asterales</taxon>
        <taxon>Asteraceae</taxon>
        <taxon>Asteroideae</taxon>
        <taxon>Anthemideae</taxon>
        <taxon>Anthemidinae</taxon>
        <taxon>Tanacetum</taxon>
    </lineage>
</organism>
<dbReference type="EMBL" id="BQNB010017506">
    <property type="protein sequence ID" value="GJT63989.1"/>
    <property type="molecule type" value="Genomic_DNA"/>
</dbReference>
<name>A0ABQ5FLE3_9ASTR</name>
<comment type="caution">
    <text evidence="1">The sequence shown here is derived from an EMBL/GenBank/DDBJ whole genome shotgun (WGS) entry which is preliminary data.</text>
</comment>
<gene>
    <name evidence="1" type="ORF">Tco_1015469</name>
</gene>
<evidence type="ECO:0000313" key="2">
    <source>
        <dbReference type="Proteomes" id="UP001151760"/>
    </source>
</evidence>
<dbReference type="Proteomes" id="UP001151760">
    <property type="component" value="Unassembled WGS sequence"/>
</dbReference>
<keyword evidence="2" id="KW-1185">Reference proteome</keyword>
<protein>
    <submittedName>
        <fullName evidence="1">Uncharacterized protein</fullName>
    </submittedName>
</protein>
<sequence>MHLTFEKSSLAMTHLLDDIELPKSQPKKTYKDDLECEMVMVKMPRCMSYLGSTNTYDEPIGIAPVAIIDRQLPFEYTIASRSTDVMVMALPVLNIKNLAFRSMFERENFSGSNFNDWFRSLKLVLRVEKKLFVIEQPIPPAPPADSTAQVLAL</sequence>